<dbReference type="SUPFAM" id="SSF52833">
    <property type="entry name" value="Thioredoxin-like"/>
    <property type="match status" value="1"/>
</dbReference>
<evidence type="ECO:0000256" key="2">
    <source>
        <dbReference type="SAM" id="Phobius"/>
    </source>
</evidence>
<dbReference type="Pfam" id="PF17171">
    <property type="entry name" value="GST_C_6"/>
    <property type="match status" value="1"/>
</dbReference>
<dbReference type="PANTHER" id="PTHR12289:SF32">
    <property type="entry name" value="GST_C_6 DOMAIN-CONTAINING PROTEIN"/>
    <property type="match status" value="1"/>
</dbReference>
<dbReference type="Pfam" id="PF17172">
    <property type="entry name" value="GST_N_4"/>
    <property type="match status" value="1"/>
</dbReference>
<feature type="domain" description="Thioredoxin-like fold" evidence="4">
    <location>
        <begin position="76"/>
        <end position="165"/>
    </location>
</feature>
<dbReference type="SUPFAM" id="SSF47616">
    <property type="entry name" value="GST C-terminal domain-like"/>
    <property type="match status" value="1"/>
</dbReference>
<gene>
    <name evidence="5" type="ORF">PFISCL1PPCAC_12917</name>
</gene>
<dbReference type="InterPro" id="IPR036282">
    <property type="entry name" value="Glutathione-S-Trfase_C_sf"/>
</dbReference>
<proteinExistence type="inferred from homology"/>
<dbReference type="GO" id="GO:0005737">
    <property type="term" value="C:cytoplasm"/>
    <property type="evidence" value="ECO:0007669"/>
    <property type="project" value="TreeGrafter"/>
</dbReference>
<dbReference type="Proteomes" id="UP001432322">
    <property type="component" value="Unassembled WGS sequence"/>
</dbReference>
<dbReference type="InterPro" id="IPR036249">
    <property type="entry name" value="Thioredoxin-like_sf"/>
</dbReference>
<dbReference type="SFLD" id="SFLDG01200">
    <property type="entry name" value="SUF1.1"/>
    <property type="match status" value="1"/>
</dbReference>
<dbReference type="PANTHER" id="PTHR12289">
    <property type="entry name" value="METAXIN RELATED"/>
    <property type="match status" value="1"/>
</dbReference>
<evidence type="ECO:0000313" key="5">
    <source>
        <dbReference type="EMBL" id="GMT21620.1"/>
    </source>
</evidence>
<reference evidence="5" key="1">
    <citation type="submission" date="2023-10" db="EMBL/GenBank/DDBJ databases">
        <title>Genome assembly of Pristionchus species.</title>
        <authorList>
            <person name="Yoshida K."/>
            <person name="Sommer R.J."/>
        </authorList>
    </citation>
    <scope>NUCLEOTIDE SEQUENCE</scope>
    <source>
        <strain evidence="5">RS5133</strain>
    </source>
</reference>
<dbReference type="SFLD" id="SFLDS00019">
    <property type="entry name" value="Glutathione_Transferase_(cytos"/>
    <property type="match status" value="1"/>
</dbReference>
<protein>
    <recommendedName>
        <fullName evidence="7">Glutathione S-transferase</fullName>
    </recommendedName>
</protein>
<dbReference type="Gene3D" id="1.20.1050.10">
    <property type="match status" value="1"/>
</dbReference>
<comment type="similarity">
    <text evidence="1">Belongs to the FAX family.</text>
</comment>
<dbReference type="InterPro" id="IPR026928">
    <property type="entry name" value="FAX/IsoI-like"/>
</dbReference>
<feature type="transmembrane region" description="Helical" evidence="2">
    <location>
        <begin position="12"/>
        <end position="32"/>
    </location>
</feature>
<dbReference type="SFLD" id="SFLDG01180">
    <property type="entry name" value="SUF1"/>
    <property type="match status" value="1"/>
</dbReference>
<evidence type="ECO:0000313" key="6">
    <source>
        <dbReference type="Proteomes" id="UP001432322"/>
    </source>
</evidence>
<evidence type="ECO:0008006" key="7">
    <source>
        <dbReference type="Google" id="ProtNLM"/>
    </source>
</evidence>
<dbReference type="InterPro" id="IPR033468">
    <property type="entry name" value="Metaxin_GST"/>
</dbReference>
<dbReference type="InterPro" id="IPR050931">
    <property type="entry name" value="Mito_Protein_Transport_Metaxin"/>
</dbReference>
<keyword evidence="2" id="KW-1133">Transmembrane helix</keyword>
<dbReference type="AlphaFoldDB" id="A0AAV5VQ06"/>
<comment type="caution">
    <text evidence="5">The sequence shown here is derived from an EMBL/GenBank/DDBJ whole genome shotgun (WGS) entry which is preliminary data.</text>
</comment>
<evidence type="ECO:0000256" key="1">
    <source>
        <dbReference type="ARBA" id="ARBA00006475"/>
    </source>
</evidence>
<organism evidence="5 6">
    <name type="scientific">Pristionchus fissidentatus</name>
    <dbReference type="NCBI Taxonomy" id="1538716"/>
    <lineage>
        <taxon>Eukaryota</taxon>
        <taxon>Metazoa</taxon>
        <taxon>Ecdysozoa</taxon>
        <taxon>Nematoda</taxon>
        <taxon>Chromadorea</taxon>
        <taxon>Rhabditida</taxon>
        <taxon>Rhabditina</taxon>
        <taxon>Diplogasteromorpha</taxon>
        <taxon>Diplogasteroidea</taxon>
        <taxon>Neodiplogasteridae</taxon>
        <taxon>Pristionchus</taxon>
    </lineage>
</organism>
<keyword evidence="2" id="KW-0812">Transmembrane</keyword>
<dbReference type="InterPro" id="IPR012336">
    <property type="entry name" value="Thioredoxin-like_fold"/>
</dbReference>
<dbReference type="InterPro" id="IPR040079">
    <property type="entry name" value="Glutathione_S-Trfase"/>
</dbReference>
<dbReference type="EMBL" id="BTSY01000004">
    <property type="protein sequence ID" value="GMT21620.1"/>
    <property type="molecule type" value="Genomic_DNA"/>
</dbReference>
<sequence length="299" mass="33949">MRKRNTCSNMVFGCDCCCVSSFVYIVGLFTIASKVLPFLHKKFFKKPVELQEKNFKKDVVYLYQFPGTPTCSSLSPFCIKVEAYCRLHNLKFERRNTYSLRGSNGLLPFIELNGEQIADSQIIVKRLTQIFKLKAYPDEQTTALGHAVDRMFENHTFKLMLRTRVAVLDKLLAFVAAPKVPAFLLPIIAPLGGYFAGNMLTGRIASSIGKFTDAEYDEMLKNDLTQLQTILGKKKFLVADEPTAVDCTAFSHFGTFYYALPSARNNLHSLLDSSKFSVLKEYVVRCQERLFGNEFRDSQ</sequence>
<accession>A0AAV5VQ06</accession>
<feature type="domain" description="Metaxin glutathione S-transferase" evidence="3">
    <location>
        <begin position="221"/>
        <end position="285"/>
    </location>
</feature>
<evidence type="ECO:0000259" key="4">
    <source>
        <dbReference type="Pfam" id="PF17172"/>
    </source>
</evidence>
<evidence type="ECO:0000259" key="3">
    <source>
        <dbReference type="Pfam" id="PF17171"/>
    </source>
</evidence>
<name>A0AAV5VQ06_9BILA</name>
<keyword evidence="6" id="KW-1185">Reference proteome</keyword>
<keyword evidence="2" id="KW-0472">Membrane</keyword>